<keyword evidence="8" id="KW-0479">Metal-binding</keyword>
<keyword evidence="5" id="KW-0963">Cytoplasm</keyword>
<keyword evidence="7 12" id="KW-0808">Transferase</keyword>
<dbReference type="InterPro" id="IPR002034">
    <property type="entry name" value="AIPM/Hcit_synth_CS"/>
</dbReference>
<evidence type="ECO:0000256" key="8">
    <source>
        <dbReference type="ARBA" id="ARBA00022723"/>
    </source>
</evidence>
<dbReference type="SUPFAM" id="SSF110921">
    <property type="entry name" value="2-isopropylmalate synthase LeuA, allosteric (dimerisation) domain"/>
    <property type="match status" value="1"/>
</dbReference>
<evidence type="ECO:0000256" key="4">
    <source>
        <dbReference type="ARBA" id="ARBA00022430"/>
    </source>
</evidence>
<dbReference type="HAMAP" id="MF_01025">
    <property type="entry name" value="LeuA_type1"/>
    <property type="match status" value="1"/>
</dbReference>
<dbReference type="Pfam" id="PF00682">
    <property type="entry name" value="HMGL-like"/>
    <property type="match status" value="1"/>
</dbReference>
<dbReference type="SMART" id="SM00917">
    <property type="entry name" value="LeuA_dimer"/>
    <property type="match status" value="1"/>
</dbReference>
<dbReference type="NCBIfam" id="TIGR00973">
    <property type="entry name" value="leuA_bact"/>
    <property type="match status" value="1"/>
</dbReference>
<dbReference type="InterPro" id="IPR036230">
    <property type="entry name" value="LeuA_allosteric_dom_sf"/>
</dbReference>
<sequence length="521" mass="56074">MAKERVLLLDTTLRDGEQSAGIGMTGIEKMEIARQLQKMQVDIIEAGFAASSPGDFEAVSAIAKEVEGPIIASLARAVANDVDQAAKAVEHSKRPRIHVFLSSSEIHQMHQLRKNREDVLEMAITSVERAKGYCDDVEFSPMDATRTNPEYLFHMLEEVIKVGATTINIADTVGYAIPSATGFGQLLKDVQANVKGIENVTLSVHCHNDLGLAVANSLIAVEFGARQVEGCINGIGERAGNASIEEIIMGLDTRKDHFGIEINADTTQIYGASRMVSRITGMAVQSNKAIVGENAFRHASGIHQDGVLKNRSTYEVMQPERVGVPGNTLVLGKLSGRAGLQSRLEDLGYTLSREDLAKVFESFKDLADKKREVTDRDLEILMDEEKRTSTEPISYTLDHVQFTGGDQGIPTATVKLIGPDGKSITDACTGNGPVDAVCNAIDRAIGTESKLVDFNVQAVTEGIDSQGTVTIRIEKDGRTYTGRGADTDIIVASAKAYLSAVNRQLASDEESNVPALGSTPD</sequence>
<evidence type="ECO:0000313" key="12">
    <source>
        <dbReference type="EMBL" id="CUV01937.1"/>
    </source>
</evidence>
<keyword evidence="6" id="KW-0028">Amino-acid biosynthesis</keyword>
<dbReference type="EC" id="2.3.3.13" evidence="3"/>
<evidence type="ECO:0000256" key="7">
    <source>
        <dbReference type="ARBA" id="ARBA00022679"/>
    </source>
</evidence>
<keyword evidence="10" id="KW-0100">Branched-chain amino acid biosynthesis</keyword>
<dbReference type="InterPro" id="IPR013709">
    <property type="entry name" value="2-isopropylmalate_synth_dimer"/>
</dbReference>
<dbReference type="PROSITE" id="PS00816">
    <property type="entry name" value="AIPM_HOMOCIT_SYNTH_2"/>
    <property type="match status" value="1"/>
</dbReference>
<dbReference type="PROSITE" id="PS50991">
    <property type="entry name" value="PYR_CT"/>
    <property type="match status" value="1"/>
</dbReference>
<dbReference type="GO" id="GO:0046872">
    <property type="term" value="F:metal ion binding"/>
    <property type="evidence" value="ECO:0007669"/>
    <property type="project" value="UniProtKB-KW"/>
</dbReference>
<evidence type="ECO:0000256" key="5">
    <source>
        <dbReference type="ARBA" id="ARBA00022490"/>
    </source>
</evidence>
<dbReference type="Gene3D" id="1.10.238.260">
    <property type="match status" value="1"/>
</dbReference>
<evidence type="ECO:0000259" key="11">
    <source>
        <dbReference type="PROSITE" id="PS50991"/>
    </source>
</evidence>
<dbReference type="PROSITE" id="PS00815">
    <property type="entry name" value="AIPM_HOMOCIT_SYNTH_1"/>
    <property type="match status" value="1"/>
</dbReference>
<reference evidence="12" key="1">
    <citation type="submission" date="2015-10" db="EMBL/GenBank/DDBJ databases">
        <authorList>
            <person name="Gilbert D.G."/>
        </authorList>
    </citation>
    <scope>NUCLEOTIDE SEQUENCE</scope>
</reference>
<dbReference type="InterPro" id="IPR054691">
    <property type="entry name" value="LeuA/HCS_post-cat"/>
</dbReference>
<comment type="pathway">
    <text evidence="1">Amino-acid biosynthesis; L-leucine biosynthesis; L-leucine from 3-methyl-2-oxobutanoate: step 1/4.</text>
</comment>
<dbReference type="GO" id="GO:0009098">
    <property type="term" value="P:L-leucine biosynthetic process"/>
    <property type="evidence" value="ECO:0007669"/>
    <property type="project" value="UniProtKB-UniPathway"/>
</dbReference>
<dbReference type="SUPFAM" id="SSF51569">
    <property type="entry name" value="Aldolase"/>
    <property type="match status" value="1"/>
</dbReference>
<name>A0A170Q9N9_9ZZZZ</name>
<dbReference type="Pfam" id="PF08502">
    <property type="entry name" value="LeuA_dimer"/>
    <property type="match status" value="1"/>
</dbReference>
<organism evidence="12">
    <name type="scientific">hydrothermal vent metagenome</name>
    <dbReference type="NCBI Taxonomy" id="652676"/>
    <lineage>
        <taxon>unclassified sequences</taxon>
        <taxon>metagenomes</taxon>
        <taxon>ecological metagenomes</taxon>
    </lineage>
</organism>
<evidence type="ECO:0000256" key="2">
    <source>
        <dbReference type="ARBA" id="ARBA00009396"/>
    </source>
</evidence>
<dbReference type="Gene3D" id="3.20.20.70">
    <property type="entry name" value="Aldolase class I"/>
    <property type="match status" value="1"/>
</dbReference>
<dbReference type="UniPathway" id="UPA00048">
    <property type="reaction ID" value="UER00070"/>
</dbReference>
<evidence type="ECO:0000256" key="6">
    <source>
        <dbReference type="ARBA" id="ARBA00022605"/>
    </source>
</evidence>
<keyword evidence="4" id="KW-0432">Leucine biosynthesis</keyword>
<dbReference type="AlphaFoldDB" id="A0A170Q9N9"/>
<dbReference type="PANTHER" id="PTHR10277">
    <property type="entry name" value="HOMOCITRATE SYNTHASE-RELATED"/>
    <property type="match status" value="1"/>
</dbReference>
<evidence type="ECO:0000256" key="1">
    <source>
        <dbReference type="ARBA" id="ARBA00004689"/>
    </source>
</evidence>
<dbReference type="Pfam" id="PF22617">
    <property type="entry name" value="HCS_D2"/>
    <property type="match status" value="1"/>
</dbReference>
<dbReference type="FunFam" id="3.20.20.70:FF:000010">
    <property type="entry name" value="2-isopropylmalate synthase"/>
    <property type="match status" value="1"/>
</dbReference>
<keyword evidence="12" id="KW-0012">Acyltransferase</keyword>
<dbReference type="InterPro" id="IPR000891">
    <property type="entry name" value="PYR_CT"/>
</dbReference>
<dbReference type="EMBL" id="FAXA01000152">
    <property type="protein sequence ID" value="CUV01937.1"/>
    <property type="molecule type" value="Genomic_DNA"/>
</dbReference>
<evidence type="ECO:0000256" key="9">
    <source>
        <dbReference type="ARBA" id="ARBA00023211"/>
    </source>
</evidence>
<proteinExistence type="inferred from homology"/>
<dbReference type="GO" id="GO:0003852">
    <property type="term" value="F:2-isopropylmalate synthase activity"/>
    <property type="evidence" value="ECO:0007669"/>
    <property type="project" value="UniProtKB-EC"/>
</dbReference>
<evidence type="ECO:0000256" key="10">
    <source>
        <dbReference type="ARBA" id="ARBA00023304"/>
    </source>
</evidence>
<dbReference type="Gene3D" id="3.30.160.270">
    <property type="match status" value="1"/>
</dbReference>
<gene>
    <name evidence="12" type="ORF">MGWOODY_Clf3025</name>
</gene>
<dbReference type="InterPro" id="IPR005671">
    <property type="entry name" value="LeuA_bact_synth"/>
</dbReference>
<keyword evidence="9" id="KW-0464">Manganese</keyword>
<dbReference type="InterPro" id="IPR050073">
    <property type="entry name" value="2-IPM_HCS-like"/>
</dbReference>
<accession>A0A170Q9N9</accession>
<dbReference type="InterPro" id="IPR013785">
    <property type="entry name" value="Aldolase_TIM"/>
</dbReference>
<feature type="domain" description="Pyruvate carboxyltransferase" evidence="11">
    <location>
        <begin position="6"/>
        <end position="270"/>
    </location>
</feature>
<evidence type="ECO:0000256" key="3">
    <source>
        <dbReference type="ARBA" id="ARBA00012973"/>
    </source>
</evidence>
<dbReference type="PANTHER" id="PTHR10277:SF9">
    <property type="entry name" value="2-ISOPROPYLMALATE SYNTHASE 1, CHLOROPLASTIC-RELATED"/>
    <property type="match status" value="1"/>
</dbReference>
<dbReference type="NCBIfam" id="NF002086">
    <property type="entry name" value="PRK00915.1-3"/>
    <property type="match status" value="1"/>
</dbReference>
<dbReference type="CDD" id="cd07940">
    <property type="entry name" value="DRE_TIM_IPMS"/>
    <property type="match status" value="1"/>
</dbReference>
<dbReference type="FunFam" id="3.30.160.270:FF:000001">
    <property type="entry name" value="2-isopropylmalate synthase"/>
    <property type="match status" value="1"/>
</dbReference>
<protein>
    <recommendedName>
        <fullName evidence="3">2-isopropylmalate synthase</fullName>
        <ecNumber evidence="3">2.3.3.13</ecNumber>
    </recommendedName>
</protein>
<dbReference type="FunFam" id="1.10.238.260:FF:000001">
    <property type="entry name" value="2-isopropylmalate synthase"/>
    <property type="match status" value="1"/>
</dbReference>
<comment type="similarity">
    <text evidence="2">Belongs to the alpha-IPM synthase/homocitrate synthase family. LeuA type 1 subfamily.</text>
</comment>